<protein>
    <submittedName>
        <fullName evidence="3">Nucleoside recognition</fullName>
    </submittedName>
</protein>
<feature type="transmembrane region" description="Helical" evidence="1">
    <location>
        <begin position="178"/>
        <end position="204"/>
    </location>
</feature>
<reference evidence="4" key="1">
    <citation type="submission" date="2016-06" db="EMBL/GenBank/DDBJ databases">
        <authorList>
            <person name="Rodrigo-Torres L."/>
            <person name="Arahal D.R."/>
        </authorList>
    </citation>
    <scope>NUCLEOTIDE SEQUENCE [LARGE SCALE GENOMIC DNA]</scope>
    <source>
        <strain evidence="4">CECT 7224</strain>
    </source>
</reference>
<dbReference type="EMBL" id="FLQZ01000166">
    <property type="protein sequence ID" value="SBT15610.1"/>
    <property type="molecule type" value="Genomic_DNA"/>
</dbReference>
<keyword evidence="1" id="KW-1133">Transmembrane helix</keyword>
<feature type="transmembrane region" description="Helical" evidence="1">
    <location>
        <begin position="103"/>
        <end position="121"/>
    </location>
</feature>
<evidence type="ECO:0000259" key="2">
    <source>
        <dbReference type="Pfam" id="PF07670"/>
    </source>
</evidence>
<name>A0A1C3JKB1_9VIBR</name>
<keyword evidence="1" id="KW-0812">Transmembrane</keyword>
<feature type="transmembrane region" description="Helical" evidence="1">
    <location>
        <begin position="224"/>
        <end position="248"/>
    </location>
</feature>
<gene>
    <name evidence="3" type="ORF">VCE7224_04409</name>
</gene>
<feature type="transmembrane region" description="Helical" evidence="1">
    <location>
        <begin position="75"/>
        <end position="97"/>
    </location>
</feature>
<evidence type="ECO:0000313" key="4">
    <source>
        <dbReference type="Proteomes" id="UP000092819"/>
    </source>
</evidence>
<sequence>MFGCYFISALLLPLLTHFGLADFTGVLISKLFIKAFNLPGRAAIDALTSWVSASSVGVIMTASQYRNGGYSKREAAIVATNFSIVSITFAYVILKFVHMESHFIAWYGCVLTCGIVCAIIISRLPPLRLIDNTLITGELKNPDDNHIDYQDSLLRTAAEHGMKRAEKAGSIQTMLIDALYFVIDTTITVIPAMMVFGGLGLSLIEFTGILNIVSTPLVPYLELLGIPEASAAAAAICSGFIDILMPVILGSSIESEVARFVIAGVAVNQLVFMNEIAVLMLKAKIGLSIPKIAALWLLRVLISIPLMALCAHMLF</sequence>
<dbReference type="Pfam" id="PF07670">
    <property type="entry name" value="Gate"/>
    <property type="match status" value="1"/>
</dbReference>
<dbReference type="InterPro" id="IPR011642">
    <property type="entry name" value="Gate_dom"/>
</dbReference>
<accession>A0A1C3JKB1</accession>
<evidence type="ECO:0000256" key="1">
    <source>
        <dbReference type="SAM" id="Phobius"/>
    </source>
</evidence>
<feature type="domain" description="Nucleoside transporter/FeoB GTPase Gate" evidence="2">
    <location>
        <begin position="4"/>
        <end position="97"/>
    </location>
</feature>
<dbReference type="RefSeq" id="WP_065677747.1">
    <property type="nucleotide sequence ID" value="NZ_AP025464.1"/>
</dbReference>
<keyword evidence="1" id="KW-0472">Membrane</keyword>
<dbReference type="AlphaFoldDB" id="A0A1C3JKB1"/>
<feature type="transmembrane region" description="Helical" evidence="1">
    <location>
        <begin position="293"/>
        <end position="314"/>
    </location>
</feature>
<proteinExistence type="predicted"/>
<evidence type="ECO:0000313" key="3">
    <source>
        <dbReference type="EMBL" id="SBT15610.1"/>
    </source>
</evidence>
<feature type="transmembrane region" description="Helical" evidence="1">
    <location>
        <begin position="260"/>
        <end position="281"/>
    </location>
</feature>
<dbReference type="Proteomes" id="UP000092819">
    <property type="component" value="Unassembled WGS sequence"/>
</dbReference>
<organism evidence="3 4">
    <name type="scientific">Vibrio celticus</name>
    <dbReference type="NCBI Taxonomy" id="446372"/>
    <lineage>
        <taxon>Bacteria</taxon>
        <taxon>Pseudomonadati</taxon>
        <taxon>Pseudomonadota</taxon>
        <taxon>Gammaproteobacteria</taxon>
        <taxon>Vibrionales</taxon>
        <taxon>Vibrionaceae</taxon>
        <taxon>Vibrio</taxon>
    </lineage>
</organism>
<keyword evidence="4" id="KW-1185">Reference proteome</keyword>